<organism evidence="1">
    <name type="scientific">Anguilla anguilla</name>
    <name type="common">European freshwater eel</name>
    <name type="synonym">Muraena anguilla</name>
    <dbReference type="NCBI Taxonomy" id="7936"/>
    <lineage>
        <taxon>Eukaryota</taxon>
        <taxon>Metazoa</taxon>
        <taxon>Chordata</taxon>
        <taxon>Craniata</taxon>
        <taxon>Vertebrata</taxon>
        <taxon>Euteleostomi</taxon>
        <taxon>Actinopterygii</taxon>
        <taxon>Neopterygii</taxon>
        <taxon>Teleostei</taxon>
        <taxon>Anguilliformes</taxon>
        <taxon>Anguillidae</taxon>
        <taxon>Anguilla</taxon>
    </lineage>
</organism>
<evidence type="ECO:0000313" key="1">
    <source>
        <dbReference type="EMBL" id="JAH09078.1"/>
    </source>
</evidence>
<protein>
    <submittedName>
        <fullName evidence="1">Uncharacterized protein</fullName>
    </submittedName>
</protein>
<reference evidence="1" key="1">
    <citation type="submission" date="2014-11" db="EMBL/GenBank/DDBJ databases">
        <authorList>
            <person name="Amaro Gonzalez C."/>
        </authorList>
    </citation>
    <scope>NUCLEOTIDE SEQUENCE</scope>
</reference>
<accession>A0A0E9PYW6</accession>
<reference evidence="1" key="2">
    <citation type="journal article" date="2015" name="Fish Shellfish Immunol.">
        <title>Early steps in the European eel (Anguilla anguilla)-Vibrio vulnificus interaction in the gills: Role of the RtxA13 toxin.</title>
        <authorList>
            <person name="Callol A."/>
            <person name="Pajuelo D."/>
            <person name="Ebbesson L."/>
            <person name="Teles M."/>
            <person name="MacKenzie S."/>
            <person name="Amaro C."/>
        </authorList>
    </citation>
    <scope>NUCLEOTIDE SEQUENCE</scope>
</reference>
<dbReference type="EMBL" id="GBXM01099499">
    <property type="protein sequence ID" value="JAH09078.1"/>
    <property type="molecule type" value="Transcribed_RNA"/>
</dbReference>
<proteinExistence type="predicted"/>
<name>A0A0E9PYW6_ANGAN</name>
<sequence>MMSLTRRILEVAHTRFNKRVL</sequence>
<dbReference type="AlphaFoldDB" id="A0A0E9PYW6"/>